<keyword evidence="2" id="KW-1185">Reference proteome</keyword>
<dbReference type="PANTHER" id="PTHR38455:SF1">
    <property type="entry name" value="DUF951 DOMAIN-CONTAINING PROTEIN"/>
    <property type="match status" value="1"/>
</dbReference>
<protein>
    <submittedName>
        <fullName evidence="1">DUF951 domain-containing protein</fullName>
    </submittedName>
</protein>
<dbReference type="PANTHER" id="PTHR38455">
    <property type="entry name" value="HYPOTHETICAL CYTOSOLIC PROTEIN"/>
    <property type="match status" value="1"/>
</dbReference>
<gene>
    <name evidence="1" type="ORF">L7E55_01565</name>
</gene>
<dbReference type="RefSeq" id="WP_277442218.1">
    <property type="nucleotide sequence ID" value="NZ_JAKOAV010000002.1"/>
</dbReference>
<dbReference type="PIRSF" id="PIRSF037263">
    <property type="entry name" value="DUF951_bac"/>
    <property type="match status" value="1"/>
</dbReference>
<reference evidence="1" key="1">
    <citation type="submission" date="2022-02" db="EMBL/GenBank/DDBJ databases">
        <authorList>
            <person name="Leng L."/>
        </authorList>
    </citation>
    <scope>NUCLEOTIDE SEQUENCE</scope>
    <source>
        <strain evidence="1">JI</strain>
    </source>
</reference>
<dbReference type="Proteomes" id="UP001154312">
    <property type="component" value="Unassembled WGS sequence"/>
</dbReference>
<dbReference type="Pfam" id="PF06107">
    <property type="entry name" value="DUF951"/>
    <property type="match status" value="1"/>
</dbReference>
<comment type="caution">
    <text evidence="1">The sequence shown here is derived from an EMBL/GenBank/DDBJ whole genome shotgun (WGS) entry which is preliminary data.</text>
</comment>
<proteinExistence type="predicted"/>
<dbReference type="InterPro" id="IPR009296">
    <property type="entry name" value="DUF951"/>
</dbReference>
<dbReference type="AlphaFoldDB" id="A0A9X4H6M8"/>
<evidence type="ECO:0000313" key="2">
    <source>
        <dbReference type="Proteomes" id="UP001154312"/>
    </source>
</evidence>
<organism evidence="1 2">
    <name type="scientific">Pelotomaculum isophthalicicum JI</name>
    <dbReference type="NCBI Taxonomy" id="947010"/>
    <lineage>
        <taxon>Bacteria</taxon>
        <taxon>Bacillati</taxon>
        <taxon>Bacillota</taxon>
        <taxon>Clostridia</taxon>
        <taxon>Eubacteriales</taxon>
        <taxon>Desulfotomaculaceae</taxon>
        <taxon>Pelotomaculum</taxon>
    </lineage>
</organism>
<sequence>MQKFSVGDVIKTRKAHPCGSDLWEVMRTGVDFRIKCLKCGRVLLLPRPKFEKSVKEVVRPAQESN</sequence>
<name>A0A9X4H6M8_9FIRM</name>
<accession>A0A9X4H6M8</accession>
<dbReference type="EMBL" id="JAKOAV010000002">
    <property type="protein sequence ID" value="MDF9407054.1"/>
    <property type="molecule type" value="Genomic_DNA"/>
</dbReference>
<evidence type="ECO:0000313" key="1">
    <source>
        <dbReference type="EMBL" id="MDF9407054.1"/>
    </source>
</evidence>